<evidence type="ECO:0000313" key="1">
    <source>
        <dbReference type="EMBL" id="KAJ0112483.1"/>
    </source>
</evidence>
<name>A0ACC1C9Z4_9ROSI</name>
<proteinExistence type="predicted"/>
<evidence type="ECO:0000313" key="2">
    <source>
        <dbReference type="Proteomes" id="UP001164250"/>
    </source>
</evidence>
<sequence length="81" mass="9116">MLIEDPDNYVRVQQYFMNAAVEGIGDVRAVQLISKFGTLENLLKCVDQVEGERIRETLITHADQAILSKNVVLLSTFIFAC</sequence>
<organism evidence="1 2">
    <name type="scientific">Pistacia atlantica</name>
    <dbReference type="NCBI Taxonomy" id="434234"/>
    <lineage>
        <taxon>Eukaryota</taxon>
        <taxon>Viridiplantae</taxon>
        <taxon>Streptophyta</taxon>
        <taxon>Embryophyta</taxon>
        <taxon>Tracheophyta</taxon>
        <taxon>Spermatophyta</taxon>
        <taxon>Magnoliopsida</taxon>
        <taxon>eudicotyledons</taxon>
        <taxon>Gunneridae</taxon>
        <taxon>Pentapetalae</taxon>
        <taxon>rosids</taxon>
        <taxon>malvids</taxon>
        <taxon>Sapindales</taxon>
        <taxon>Anacardiaceae</taxon>
        <taxon>Pistacia</taxon>
    </lineage>
</organism>
<keyword evidence="2" id="KW-1185">Reference proteome</keyword>
<accession>A0ACC1C9Z4</accession>
<comment type="caution">
    <text evidence="1">The sequence shown here is derived from an EMBL/GenBank/DDBJ whole genome shotgun (WGS) entry which is preliminary data.</text>
</comment>
<reference evidence="2" key="1">
    <citation type="journal article" date="2023" name="G3 (Bethesda)">
        <title>Genome assembly and association tests identify interacting loci associated with vigor, precocity, and sex in interspecific pistachio rootstocks.</title>
        <authorList>
            <person name="Palmer W."/>
            <person name="Jacygrad E."/>
            <person name="Sagayaradj S."/>
            <person name="Cavanaugh K."/>
            <person name="Han R."/>
            <person name="Bertier L."/>
            <person name="Beede B."/>
            <person name="Kafkas S."/>
            <person name="Golino D."/>
            <person name="Preece J."/>
            <person name="Michelmore R."/>
        </authorList>
    </citation>
    <scope>NUCLEOTIDE SEQUENCE [LARGE SCALE GENOMIC DNA]</scope>
</reference>
<dbReference type="EMBL" id="CM047897">
    <property type="protein sequence ID" value="KAJ0112483.1"/>
    <property type="molecule type" value="Genomic_DNA"/>
</dbReference>
<protein>
    <submittedName>
        <fullName evidence="1">Uncharacterized protein</fullName>
    </submittedName>
</protein>
<dbReference type="Proteomes" id="UP001164250">
    <property type="component" value="Chromosome 1"/>
</dbReference>
<gene>
    <name evidence="1" type="ORF">Patl1_02623</name>
</gene>